<dbReference type="InterPro" id="IPR003442">
    <property type="entry name" value="T6A_TsaE"/>
</dbReference>
<evidence type="ECO:0000256" key="2">
    <source>
        <dbReference type="ARBA" id="ARBA00007599"/>
    </source>
</evidence>
<dbReference type="Proteomes" id="UP000001929">
    <property type="component" value="Chromosome"/>
</dbReference>
<dbReference type="Gene3D" id="3.40.50.300">
    <property type="entry name" value="P-loop containing nucleotide triphosphate hydrolases"/>
    <property type="match status" value="1"/>
</dbReference>
<keyword evidence="12" id="KW-1185">Reference proteome</keyword>
<dbReference type="eggNOG" id="COG0802">
    <property type="taxonomic scope" value="Bacteria"/>
</dbReference>
<comment type="subcellular location">
    <subcellularLocation>
        <location evidence="1">Cytoplasm</location>
    </subcellularLocation>
</comment>
<dbReference type="SUPFAM" id="SSF52540">
    <property type="entry name" value="P-loop containing nucleoside triphosphate hydrolases"/>
    <property type="match status" value="1"/>
</dbReference>
<comment type="similarity">
    <text evidence="2">Belongs to the TsaE family.</text>
</comment>
<keyword evidence="8" id="KW-0067">ATP-binding</keyword>
<dbReference type="KEGG" id="rru:Rru_A3438"/>
<dbReference type="AlphaFoldDB" id="Q2RNR3"/>
<dbReference type="PATRIC" id="fig|269796.9.peg.3554"/>
<dbReference type="NCBIfam" id="TIGR00150">
    <property type="entry name" value="T6A_YjeE"/>
    <property type="match status" value="1"/>
</dbReference>
<evidence type="ECO:0000256" key="1">
    <source>
        <dbReference type="ARBA" id="ARBA00004496"/>
    </source>
</evidence>
<evidence type="ECO:0000256" key="9">
    <source>
        <dbReference type="ARBA" id="ARBA00022842"/>
    </source>
</evidence>
<sequence>MSELSLFLPDPSATDRLGAALARLVRGGDVLALIGDLGAGKSALARALIRALTTPDEEVPSPTFTLVQTYDPADGAKPMIWHFDLYRLDDPEEALALAIEDAFAEGISLIEWPDRLGALLPADRLDIRLGPDASGAGRIATLSERGRWAGRLPAEPAFFLDPPPR</sequence>
<evidence type="ECO:0000313" key="11">
    <source>
        <dbReference type="EMBL" id="ABC24232.1"/>
    </source>
</evidence>
<evidence type="ECO:0000256" key="7">
    <source>
        <dbReference type="ARBA" id="ARBA00022741"/>
    </source>
</evidence>
<dbReference type="STRING" id="269796.Rru_A3438"/>
<reference evidence="11 12" key="1">
    <citation type="journal article" date="2011" name="Stand. Genomic Sci.">
        <title>Complete genome sequence of Rhodospirillum rubrum type strain (S1).</title>
        <authorList>
            <person name="Munk A.C."/>
            <person name="Copeland A."/>
            <person name="Lucas S."/>
            <person name="Lapidus A."/>
            <person name="Del Rio T.G."/>
            <person name="Barry K."/>
            <person name="Detter J.C."/>
            <person name="Hammon N."/>
            <person name="Israni S."/>
            <person name="Pitluck S."/>
            <person name="Brettin T."/>
            <person name="Bruce D."/>
            <person name="Han C."/>
            <person name="Tapia R."/>
            <person name="Gilna P."/>
            <person name="Schmutz J."/>
            <person name="Larimer F."/>
            <person name="Land M."/>
            <person name="Kyrpides N.C."/>
            <person name="Mavromatis K."/>
            <person name="Richardson P."/>
            <person name="Rohde M."/>
            <person name="Goker M."/>
            <person name="Klenk H.P."/>
            <person name="Zhang Y."/>
            <person name="Roberts G.P."/>
            <person name="Reslewic S."/>
            <person name="Schwartz D.C."/>
        </authorList>
    </citation>
    <scope>NUCLEOTIDE SEQUENCE [LARGE SCALE GENOMIC DNA]</scope>
    <source>
        <strain evidence="12">ATCC 11170 / ATH 1.1.1 / DSM 467 / LMG 4362 / NCIMB 8255 / S1</strain>
    </source>
</reference>
<dbReference type="PhylomeDB" id="Q2RNR3"/>
<evidence type="ECO:0000313" key="12">
    <source>
        <dbReference type="Proteomes" id="UP000001929"/>
    </source>
</evidence>
<dbReference type="GO" id="GO:0046872">
    <property type="term" value="F:metal ion binding"/>
    <property type="evidence" value="ECO:0007669"/>
    <property type="project" value="UniProtKB-KW"/>
</dbReference>
<dbReference type="GO" id="GO:0002949">
    <property type="term" value="P:tRNA threonylcarbamoyladenosine modification"/>
    <property type="evidence" value="ECO:0007669"/>
    <property type="project" value="InterPro"/>
</dbReference>
<evidence type="ECO:0000256" key="10">
    <source>
        <dbReference type="ARBA" id="ARBA00032441"/>
    </source>
</evidence>
<evidence type="ECO:0000256" key="3">
    <source>
        <dbReference type="ARBA" id="ARBA00019010"/>
    </source>
</evidence>
<organism evidence="11 12">
    <name type="scientific">Rhodospirillum rubrum (strain ATCC 11170 / ATH 1.1.1 / DSM 467 / LMG 4362 / NCIMB 8255 / S1)</name>
    <dbReference type="NCBI Taxonomy" id="269796"/>
    <lineage>
        <taxon>Bacteria</taxon>
        <taxon>Pseudomonadati</taxon>
        <taxon>Pseudomonadota</taxon>
        <taxon>Alphaproteobacteria</taxon>
        <taxon>Rhodospirillales</taxon>
        <taxon>Rhodospirillaceae</taxon>
        <taxon>Rhodospirillum</taxon>
    </lineage>
</organism>
<protein>
    <recommendedName>
        <fullName evidence="3">tRNA threonylcarbamoyladenosine biosynthesis protein TsaE</fullName>
    </recommendedName>
    <alternativeName>
        <fullName evidence="10">t(6)A37 threonylcarbamoyladenosine biosynthesis protein TsaE</fullName>
    </alternativeName>
</protein>
<accession>Q2RNR3</accession>
<proteinExistence type="inferred from homology"/>
<dbReference type="EMBL" id="CP000230">
    <property type="protein sequence ID" value="ABC24232.1"/>
    <property type="molecule type" value="Genomic_DNA"/>
</dbReference>
<dbReference type="PANTHER" id="PTHR33540">
    <property type="entry name" value="TRNA THREONYLCARBAMOYLADENOSINE BIOSYNTHESIS PROTEIN TSAE"/>
    <property type="match status" value="1"/>
</dbReference>
<keyword evidence="4" id="KW-0963">Cytoplasm</keyword>
<evidence type="ECO:0000256" key="8">
    <source>
        <dbReference type="ARBA" id="ARBA00022840"/>
    </source>
</evidence>
<keyword evidence="9" id="KW-0460">Magnesium</keyword>
<evidence type="ECO:0000256" key="4">
    <source>
        <dbReference type="ARBA" id="ARBA00022490"/>
    </source>
</evidence>
<dbReference type="EnsemblBacteria" id="ABC24232">
    <property type="protein sequence ID" value="ABC24232"/>
    <property type="gene ID" value="Rru_A3438"/>
</dbReference>
<dbReference type="PANTHER" id="PTHR33540:SF2">
    <property type="entry name" value="TRNA THREONYLCARBAMOYLADENOSINE BIOSYNTHESIS PROTEIN TSAE"/>
    <property type="match status" value="1"/>
</dbReference>
<dbReference type="GO" id="GO:0005524">
    <property type="term" value="F:ATP binding"/>
    <property type="evidence" value="ECO:0007669"/>
    <property type="project" value="UniProtKB-KW"/>
</dbReference>
<evidence type="ECO:0000256" key="6">
    <source>
        <dbReference type="ARBA" id="ARBA00022723"/>
    </source>
</evidence>
<keyword evidence="7" id="KW-0547">Nucleotide-binding</keyword>
<keyword evidence="6" id="KW-0479">Metal-binding</keyword>
<name>Q2RNR3_RHORT</name>
<evidence type="ECO:0000256" key="5">
    <source>
        <dbReference type="ARBA" id="ARBA00022694"/>
    </source>
</evidence>
<dbReference type="RefSeq" id="WP_011391185.1">
    <property type="nucleotide sequence ID" value="NC_007643.1"/>
</dbReference>
<keyword evidence="5" id="KW-0819">tRNA processing</keyword>
<dbReference type="GO" id="GO:0005737">
    <property type="term" value="C:cytoplasm"/>
    <property type="evidence" value="ECO:0007669"/>
    <property type="project" value="UniProtKB-SubCell"/>
</dbReference>
<dbReference type="Pfam" id="PF02367">
    <property type="entry name" value="TsaE"/>
    <property type="match status" value="1"/>
</dbReference>
<dbReference type="HOGENOM" id="CLU_087829_4_0_5"/>
<dbReference type="InterPro" id="IPR027417">
    <property type="entry name" value="P-loop_NTPase"/>
</dbReference>
<gene>
    <name evidence="11" type="ordered locus">Rru_A3438</name>
</gene>